<feature type="non-terminal residue" evidence="2">
    <location>
        <position position="88"/>
    </location>
</feature>
<comment type="caution">
    <text evidence="2">The sequence shown here is derived from an EMBL/GenBank/DDBJ whole genome shotgun (WGS) entry which is preliminary data.</text>
</comment>
<reference evidence="2 3" key="1">
    <citation type="journal article" date="2023" name="Plants (Basel)">
        <title>Bridging the Gap: Combining Genomics and Transcriptomics Approaches to Understand Stylosanthes scabra, an Orphan Legume from the Brazilian Caatinga.</title>
        <authorList>
            <person name="Ferreira-Neto J.R.C."/>
            <person name="da Silva M.D."/>
            <person name="Binneck E."/>
            <person name="de Melo N.F."/>
            <person name="da Silva R.H."/>
            <person name="de Melo A.L.T.M."/>
            <person name="Pandolfi V."/>
            <person name="Bustamante F.O."/>
            <person name="Brasileiro-Vidal A.C."/>
            <person name="Benko-Iseppon A.M."/>
        </authorList>
    </citation>
    <scope>NUCLEOTIDE SEQUENCE [LARGE SCALE GENOMIC DNA]</scope>
    <source>
        <tissue evidence="2">Leaves</tissue>
    </source>
</reference>
<evidence type="ECO:0000313" key="3">
    <source>
        <dbReference type="Proteomes" id="UP001341840"/>
    </source>
</evidence>
<dbReference type="Proteomes" id="UP001341840">
    <property type="component" value="Unassembled WGS sequence"/>
</dbReference>
<sequence length="88" mass="10520">MTMVRKTPANKCASAARGAQPPPLSKVLMQRWFANKEVWRNFQNFYYKMPILKPRYLTVRAYYRRTVSNILEFIRQVVPQRAPLCQRK</sequence>
<proteinExistence type="predicted"/>
<keyword evidence="3" id="KW-1185">Reference proteome</keyword>
<evidence type="ECO:0000313" key="2">
    <source>
        <dbReference type="EMBL" id="MED6200675.1"/>
    </source>
</evidence>
<feature type="region of interest" description="Disordered" evidence="1">
    <location>
        <begin position="1"/>
        <end position="20"/>
    </location>
</feature>
<organism evidence="2 3">
    <name type="scientific">Stylosanthes scabra</name>
    <dbReference type="NCBI Taxonomy" id="79078"/>
    <lineage>
        <taxon>Eukaryota</taxon>
        <taxon>Viridiplantae</taxon>
        <taxon>Streptophyta</taxon>
        <taxon>Embryophyta</taxon>
        <taxon>Tracheophyta</taxon>
        <taxon>Spermatophyta</taxon>
        <taxon>Magnoliopsida</taxon>
        <taxon>eudicotyledons</taxon>
        <taxon>Gunneridae</taxon>
        <taxon>Pentapetalae</taxon>
        <taxon>rosids</taxon>
        <taxon>fabids</taxon>
        <taxon>Fabales</taxon>
        <taxon>Fabaceae</taxon>
        <taxon>Papilionoideae</taxon>
        <taxon>50 kb inversion clade</taxon>
        <taxon>dalbergioids sensu lato</taxon>
        <taxon>Dalbergieae</taxon>
        <taxon>Pterocarpus clade</taxon>
        <taxon>Stylosanthes</taxon>
    </lineage>
</organism>
<evidence type="ECO:0000256" key="1">
    <source>
        <dbReference type="SAM" id="MobiDB-lite"/>
    </source>
</evidence>
<protein>
    <submittedName>
        <fullName evidence="2">Uncharacterized protein</fullName>
    </submittedName>
</protein>
<dbReference type="EMBL" id="JASCZI010212997">
    <property type="protein sequence ID" value="MED6200675.1"/>
    <property type="molecule type" value="Genomic_DNA"/>
</dbReference>
<name>A0ABU6XUJ8_9FABA</name>
<gene>
    <name evidence="2" type="ORF">PIB30_087571</name>
</gene>
<accession>A0ABU6XUJ8</accession>